<feature type="region of interest" description="Disordered" evidence="1">
    <location>
        <begin position="1"/>
        <end position="30"/>
    </location>
</feature>
<dbReference type="AlphaFoldDB" id="A0A367YW62"/>
<comment type="caution">
    <text evidence="2">The sequence shown here is derived from an EMBL/GenBank/DDBJ whole genome shotgun (WGS) entry which is preliminary data.</text>
</comment>
<evidence type="ECO:0000313" key="3">
    <source>
        <dbReference type="Proteomes" id="UP000252770"/>
    </source>
</evidence>
<evidence type="ECO:0000256" key="1">
    <source>
        <dbReference type="SAM" id="MobiDB-lite"/>
    </source>
</evidence>
<protein>
    <submittedName>
        <fullName evidence="2">Uncharacterized protein</fullName>
    </submittedName>
</protein>
<reference evidence="2 3" key="1">
    <citation type="submission" date="2018-07" db="EMBL/GenBank/DDBJ databases">
        <title>Desertimonas flava gen. nov. sp. nov.</title>
        <authorList>
            <person name="Liu S."/>
        </authorList>
    </citation>
    <scope>NUCLEOTIDE SEQUENCE [LARGE SCALE GENOMIC DNA]</scope>
    <source>
        <strain evidence="2 3">16Sb5-5</strain>
    </source>
</reference>
<name>A0A367YW62_9ACTN</name>
<proteinExistence type="predicted"/>
<sequence>MPLRCTSAAWPPPAGSEPSPSAGNRRRARPVVVHGRRDPAARRIGEDVVGVQLARRIGTAVAALALVGAGGLAVAPQAEAATWKKYHSMVQTDTLLQCQGRLSNQVRLRSAEGARIGAIDQCHRIHGGYRGSFHYWMPLKTSR</sequence>
<gene>
    <name evidence="2" type="ORF">DT076_08670</name>
</gene>
<accession>A0A367YW62</accession>
<dbReference type="Proteomes" id="UP000252770">
    <property type="component" value="Unassembled WGS sequence"/>
</dbReference>
<evidence type="ECO:0000313" key="2">
    <source>
        <dbReference type="EMBL" id="RCK70058.1"/>
    </source>
</evidence>
<dbReference type="EMBL" id="QOUI01000004">
    <property type="protein sequence ID" value="RCK70058.1"/>
    <property type="molecule type" value="Genomic_DNA"/>
</dbReference>
<organism evidence="2 3">
    <name type="scientific">Desertihabitans brevis</name>
    <dbReference type="NCBI Taxonomy" id="2268447"/>
    <lineage>
        <taxon>Bacteria</taxon>
        <taxon>Bacillati</taxon>
        <taxon>Actinomycetota</taxon>
        <taxon>Actinomycetes</taxon>
        <taxon>Propionibacteriales</taxon>
        <taxon>Propionibacteriaceae</taxon>
        <taxon>Desertihabitans</taxon>
    </lineage>
</organism>
<keyword evidence="3" id="KW-1185">Reference proteome</keyword>